<dbReference type="InterPro" id="IPR002110">
    <property type="entry name" value="Ankyrin_rpt"/>
</dbReference>
<evidence type="ECO:0000256" key="4">
    <source>
        <dbReference type="SAM" id="MobiDB-lite"/>
    </source>
</evidence>
<proteinExistence type="predicted"/>
<name>A0A2K0T649_9HYPO</name>
<gene>
    <name evidence="5" type="ORF">TGAMA5MH_06866</name>
</gene>
<dbReference type="OrthoDB" id="194358at2759"/>
<feature type="compositionally biased region" description="Basic and acidic residues" evidence="4">
    <location>
        <begin position="466"/>
        <end position="482"/>
    </location>
</feature>
<dbReference type="PROSITE" id="PS50088">
    <property type="entry name" value="ANK_REPEAT"/>
    <property type="match status" value="1"/>
</dbReference>
<feature type="region of interest" description="Disordered" evidence="4">
    <location>
        <begin position="1"/>
        <end position="32"/>
    </location>
</feature>
<dbReference type="Gene3D" id="1.25.40.20">
    <property type="entry name" value="Ankyrin repeat-containing domain"/>
    <property type="match status" value="1"/>
</dbReference>
<evidence type="ECO:0000256" key="2">
    <source>
        <dbReference type="ARBA" id="ARBA00023043"/>
    </source>
</evidence>
<dbReference type="SMART" id="SM00248">
    <property type="entry name" value="ANK"/>
    <property type="match status" value="2"/>
</dbReference>
<dbReference type="SUPFAM" id="SSF48403">
    <property type="entry name" value="Ankyrin repeat"/>
    <property type="match status" value="1"/>
</dbReference>
<dbReference type="GO" id="GO:0000976">
    <property type="term" value="F:transcription cis-regulatory region binding"/>
    <property type="evidence" value="ECO:0007669"/>
    <property type="project" value="TreeGrafter"/>
</dbReference>
<comment type="caution">
    <text evidence="5">The sequence shown here is derived from an EMBL/GenBank/DDBJ whole genome shotgun (WGS) entry which is preliminary data.</text>
</comment>
<keyword evidence="2 3" id="KW-0040">ANK repeat</keyword>
<accession>A0A2K0T649</accession>
<evidence type="ECO:0000256" key="3">
    <source>
        <dbReference type="PROSITE-ProRule" id="PRU00023"/>
    </source>
</evidence>
<dbReference type="Proteomes" id="UP000236546">
    <property type="component" value="Unassembled WGS sequence"/>
</dbReference>
<dbReference type="PANTHER" id="PTHR24193">
    <property type="entry name" value="ANKYRIN REPEAT PROTEIN"/>
    <property type="match status" value="1"/>
</dbReference>
<evidence type="ECO:0000313" key="5">
    <source>
        <dbReference type="EMBL" id="PNP40999.1"/>
    </source>
</evidence>
<evidence type="ECO:0000313" key="6">
    <source>
        <dbReference type="Proteomes" id="UP000236546"/>
    </source>
</evidence>
<dbReference type="GO" id="GO:0005634">
    <property type="term" value="C:nucleus"/>
    <property type="evidence" value="ECO:0007669"/>
    <property type="project" value="TreeGrafter"/>
</dbReference>
<dbReference type="AlphaFoldDB" id="A0A2K0T649"/>
<feature type="repeat" description="ANK" evidence="3">
    <location>
        <begin position="638"/>
        <end position="670"/>
    </location>
</feature>
<dbReference type="PANTHER" id="PTHR24193:SF121">
    <property type="entry name" value="ADA2A-CONTAINING COMPLEX COMPONENT 3, ISOFORM D"/>
    <property type="match status" value="1"/>
</dbReference>
<sequence>MSQRPVTTLVIPTQSSLPNSQPTTPNGRPSAWSWSAQRKMARLYLYTTLPAEKIRAIINAHSPDKTIKQSSANKKLQSFFDKEPRWLHPHDNKDMGRRITELANSPTQIQKAWEVQLSSAHLSPQDQSSLYARSDFLGIGASPSACSESIYGSDAFSESQMSLSYAMPDAPGESPGESRGSRDHSVDDGQDFSPFIPFLQRTTGMTESSARTTGTFRNHLQGYTEPYIKVVKRLVKRFTSPALEQSSISSQHDKRVDPSHDWIGEPAERMPHSHEHSLILPGAFVSFESLDFANSSGVLAAWRHWCGCIQNRGKICWLMPDGLTDLATAVLNLQSTQFDDLPCDCFSNTALHFLGACATPEVLCRALMEGECSRIINAQNTAGQTFMHLLNPSNGWNHQSVLGLISIAQHKGFNMSARDCLGQSSLHVLKKLTMLPYGWSDFSRHEFHVRDAFGCIPVNHEVSREVNPSHRQTFQHENDQRGSESISIPDPALNPGESNNPEISQESQLLQNIRMSYTSPHWEDEYGHNGLHCLAMATLSLESLAEKHDVKEEAEQVFAPESFHHLSDSSTERLQLRLSILKDLLAAGQDPNHRDKFGQTPLMAFVAALPEDGGYKIGPAILKCLISKGADVNARNRAGETALHVAVRFHRKLAIRVLTEAGANVHVTDACGRSLLAVCDDELAKYSHPAEYGKYLACRAFLSGQAGAVQDPFFLQQWMVES</sequence>
<dbReference type="GO" id="GO:0045944">
    <property type="term" value="P:positive regulation of transcription by RNA polymerase II"/>
    <property type="evidence" value="ECO:0007669"/>
    <property type="project" value="TreeGrafter"/>
</dbReference>
<dbReference type="PROSITE" id="PS50297">
    <property type="entry name" value="ANK_REP_REGION"/>
    <property type="match status" value="1"/>
</dbReference>
<feature type="region of interest" description="Disordered" evidence="4">
    <location>
        <begin position="466"/>
        <end position="504"/>
    </location>
</feature>
<protein>
    <submittedName>
        <fullName evidence="5">Uncharacterized protein</fullName>
    </submittedName>
</protein>
<evidence type="ECO:0000256" key="1">
    <source>
        <dbReference type="ARBA" id="ARBA00022737"/>
    </source>
</evidence>
<feature type="region of interest" description="Disordered" evidence="4">
    <location>
        <begin position="165"/>
        <end position="193"/>
    </location>
</feature>
<dbReference type="InterPro" id="IPR050663">
    <property type="entry name" value="Ankyrin-SOCS_Box"/>
</dbReference>
<dbReference type="EMBL" id="MTYH01000059">
    <property type="protein sequence ID" value="PNP40999.1"/>
    <property type="molecule type" value="Genomic_DNA"/>
</dbReference>
<reference evidence="5 6" key="1">
    <citation type="submission" date="2017-02" db="EMBL/GenBank/DDBJ databases">
        <title>Genomes of Trichoderma spp. with biocontrol activity.</title>
        <authorList>
            <person name="Gardiner D."/>
            <person name="Kazan K."/>
            <person name="Vos C."/>
            <person name="Harvey P."/>
        </authorList>
    </citation>
    <scope>NUCLEOTIDE SEQUENCE [LARGE SCALE GENOMIC DNA]</scope>
    <source>
        <strain evidence="5 6">A5MH</strain>
    </source>
</reference>
<dbReference type="Pfam" id="PF12796">
    <property type="entry name" value="Ank_2"/>
    <property type="match status" value="1"/>
</dbReference>
<organism evidence="5 6">
    <name type="scientific">Trichoderma gamsii</name>
    <dbReference type="NCBI Taxonomy" id="398673"/>
    <lineage>
        <taxon>Eukaryota</taxon>
        <taxon>Fungi</taxon>
        <taxon>Dikarya</taxon>
        <taxon>Ascomycota</taxon>
        <taxon>Pezizomycotina</taxon>
        <taxon>Sordariomycetes</taxon>
        <taxon>Hypocreomycetidae</taxon>
        <taxon>Hypocreales</taxon>
        <taxon>Hypocreaceae</taxon>
        <taxon>Trichoderma</taxon>
    </lineage>
</organism>
<keyword evidence="1" id="KW-0677">Repeat</keyword>
<dbReference type="InterPro" id="IPR036770">
    <property type="entry name" value="Ankyrin_rpt-contain_sf"/>
</dbReference>